<proteinExistence type="predicted"/>
<evidence type="ECO:0000313" key="6">
    <source>
        <dbReference type="Proteomes" id="UP000569914"/>
    </source>
</evidence>
<evidence type="ECO:0000256" key="1">
    <source>
        <dbReference type="ARBA" id="ARBA00018879"/>
    </source>
</evidence>
<organism evidence="5 6">
    <name type="scientific">Microlunatus parietis</name>
    <dbReference type="NCBI Taxonomy" id="682979"/>
    <lineage>
        <taxon>Bacteria</taxon>
        <taxon>Bacillati</taxon>
        <taxon>Actinomycetota</taxon>
        <taxon>Actinomycetes</taxon>
        <taxon>Propionibacteriales</taxon>
        <taxon>Propionibacteriaceae</taxon>
        <taxon>Microlunatus</taxon>
    </lineage>
</organism>
<dbReference type="EMBL" id="JACCBU010000001">
    <property type="protein sequence ID" value="NYE74020.1"/>
    <property type="molecule type" value="Genomic_DNA"/>
</dbReference>
<dbReference type="GO" id="GO:0046677">
    <property type="term" value="P:response to antibiotic"/>
    <property type="evidence" value="ECO:0007669"/>
    <property type="project" value="InterPro"/>
</dbReference>
<evidence type="ECO:0000256" key="3">
    <source>
        <dbReference type="SAM" id="SignalP"/>
    </source>
</evidence>
<dbReference type="InterPro" id="IPR006311">
    <property type="entry name" value="TAT_signal"/>
</dbReference>
<dbReference type="InterPro" id="IPR012338">
    <property type="entry name" value="Beta-lactam/transpept-like"/>
</dbReference>
<accession>A0A7Y9IC55</accession>
<dbReference type="AlphaFoldDB" id="A0A7Y9IC55"/>
<feature type="chain" id="PRO_5031425521" description="Beta-lactamase" evidence="3">
    <location>
        <begin position="29"/>
        <end position="370"/>
    </location>
</feature>
<dbReference type="PANTHER" id="PTHR35333:SF3">
    <property type="entry name" value="BETA-LACTAMASE-TYPE TRANSPEPTIDASE FOLD CONTAINING PROTEIN"/>
    <property type="match status" value="1"/>
</dbReference>
<dbReference type="GO" id="GO:0008800">
    <property type="term" value="F:beta-lactamase activity"/>
    <property type="evidence" value="ECO:0007669"/>
    <property type="project" value="InterPro"/>
</dbReference>
<reference evidence="5 6" key="1">
    <citation type="submission" date="2020-07" db="EMBL/GenBank/DDBJ databases">
        <title>Sequencing the genomes of 1000 actinobacteria strains.</title>
        <authorList>
            <person name="Klenk H.-P."/>
        </authorList>
    </citation>
    <scope>NUCLEOTIDE SEQUENCE [LARGE SCALE GENOMIC DNA]</scope>
    <source>
        <strain evidence="5 6">DSM 22083</strain>
    </source>
</reference>
<dbReference type="SUPFAM" id="SSF56601">
    <property type="entry name" value="beta-lactamase/transpeptidase-like"/>
    <property type="match status" value="1"/>
</dbReference>
<keyword evidence="3" id="KW-0732">Signal</keyword>
<evidence type="ECO:0000256" key="2">
    <source>
        <dbReference type="ARBA" id="ARBA00030171"/>
    </source>
</evidence>
<dbReference type="InterPro" id="IPR045155">
    <property type="entry name" value="Beta-lactam_cat"/>
</dbReference>
<dbReference type="RefSeq" id="WP_179756002.1">
    <property type="nucleotide sequence ID" value="NZ_JACCBU010000001.1"/>
</dbReference>
<dbReference type="InterPro" id="IPR000871">
    <property type="entry name" value="Beta-lactam_class-A"/>
</dbReference>
<dbReference type="PROSITE" id="PS51318">
    <property type="entry name" value="TAT"/>
    <property type="match status" value="1"/>
</dbReference>
<protein>
    <recommendedName>
        <fullName evidence="1">Beta-lactamase</fullName>
    </recommendedName>
    <alternativeName>
        <fullName evidence="2">Penicillinase</fullName>
    </alternativeName>
</protein>
<sequence length="370" mass="39838">MFSRRRFLIAGSLAIPGALAFGSTPVAAEPRRPADPEVAAWLDWIAANRDSVSIVATDGGRGRIRHLEQRPRVLASAVKIIHLAAYATAVARGRLDPAEPIRLGDWDARHPYVSDGRAHYSAYNALGIPCNEYGIADDPDRTVPLDTLAAAMIDFSDNAATDYLRDRLGDPALHRAAAAGGWHRPDTRSLQGEVLQLILPERAAPHGAPAALRRAIGDHLARRFIHDLEFRKEVWDRIPEMPATTEEQWPWTQGHAKGTAAELAGLHHAVAAGTFRPRSAQPVIRGHLERGLASLLPEGAAGLGFKGGSLPKTVNLGLNVRWQDGRTGVLALMLTNLSEDQVGTGGPALIRLGIGALRDPDQFTALTQAL</sequence>
<feature type="domain" description="Beta-lactamase class A catalytic" evidence="4">
    <location>
        <begin position="58"/>
        <end position="184"/>
    </location>
</feature>
<dbReference type="Proteomes" id="UP000569914">
    <property type="component" value="Unassembled WGS sequence"/>
</dbReference>
<feature type="signal peptide" evidence="3">
    <location>
        <begin position="1"/>
        <end position="28"/>
    </location>
</feature>
<evidence type="ECO:0000259" key="4">
    <source>
        <dbReference type="Pfam" id="PF13354"/>
    </source>
</evidence>
<gene>
    <name evidence="5" type="ORF">BKA15_005349</name>
</gene>
<keyword evidence="6" id="KW-1185">Reference proteome</keyword>
<evidence type="ECO:0000313" key="5">
    <source>
        <dbReference type="EMBL" id="NYE74020.1"/>
    </source>
</evidence>
<name>A0A7Y9IC55_9ACTN</name>
<comment type="caution">
    <text evidence="5">The sequence shown here is derived from an EMBL/GenBank/DDBJ whole genome shotgun (WGS) entry which is preliminary data.</text>
</comment>
<dbReference type="GO" id="GO:0030655">
    <property type="term" value="P:beta-lactam antibiotic catabolic process"/>
    <property type="evidence" value="ECO:0007669"/>
    <property type="project" value="InterPro"/>
</dbReference>
<dbReference type="PANTHER" id="PTHR35333">
    <property type="entry name" value="BETA-LACTAMASE"/>
    <property type="match status" value="1"/>
</dbReference>
<dbReference type="Pfam" id="PF13354">
    <property type="entry name" value="Beta-lactamase2"/>
    <property type="match status" value="1"/>
</dbReference>
<dbReference type="Gene3D" id="3.40.710.10">
    <property type="entry name" value="DD-peptidase/beta-lactamase superfamily"/>
    <property type="match status" value="1"/>
</dbReference>